<dbReference type="Pfam" id="PF18031">
    <property type="entry name" value="UCH_C"/>
    <property type="match status" value="1"/>
</dbReference>
<dbReference type="InterPro" id="IPR036959">
    <property type="entry name" value="Peptidase_C12_UCH_sf"/>
</dbReference>
<feature type="site" description="Important for enzyme activity" evidence="8">
    <location>
        <position position="241"/>
    </location>
</feature>
<reference evidence="11" key="1">
    <citation type="submission" date="2022-07" db="EMBL/GenBank/DDBJ databases">
        <title>Genome Sequence of Agrocybe chaxingu.</title>
        <authorList>
            <person name="Buettner E."/>
        </authorList>
    </citation>
    <scope>NUCLEOTIDE SEQUENCE</scope>
    <source>
        <strain evidence="11">MP-N11</strain>
    </source>
</reference>
<proteinExistence type="inferred from homology"/>
<evidence type="ECO:0000259" key="10">
    <source>
        <dbReference type="PROSITE" id="PS52048"/>
    </source>
</evidence>
<feature type="compositionally biased region" description="Basic residues" evidence="9">
    <location>
        <begin position="176"/>
        <end position="193"/>
    </location>
</feature>
<keyword evidence="7 8" id="KW-0788">Thiol protease</keyword>
<accession>A0A9W8MPU1</accession>
<feature type="active site" description="Nucleophile" evidence="8">
    <location>
        <position position="71"/>
    </location>
</feature>
<feature type="region of interest" description="Disordered" evidence="9">
    <location>
        <begin position="150"/>
        <end position="224"/>
    </location>
</feature>
<dbReference type="PROSITE" id="PS52049">
    <property type="entry name" value="ULD"/>
    <property type="match status" value="1"/>
</dbReference>
<comment type="similarity">
    <text evidence="2 8">Belongs to the peptidase C12 family.</text>
</comment>
<feature type="compositionally biased region" description="Low complexity" evidence="9">
    <location>
        <begin position="258"/>
        <end position="273"/>
    </location>
</feature>
<sequence length="511" mass="56222">MLPTPQPPQRAPPTTVQPPDLVGGPFAVIESDPGVFTSLTRRLGDAHRPADFDDPAAERVWFANQLSDDACATHAILNVLLNCPHVDVGEDLRAFRRETEGMSPVMRGLAITNSPVIRPAHNYLARPADLRASLNSLAITTLDAEKKKAKAQAAASNLKQHPAKRTKTSGNSKTTGRGRGRPKGKAKPKGKRKAKDDDSDMDEDFNEEEDDDTEEEEEEEQEETYHFIGYVPAHGKVWELDGLKSGPLEVGELPTPPSSNGASSSNANKSNSNITQDQGVNKAWMDIARPALRMKMARYGGGAAEAHANIRFSLLAIVDDTFCQASDKWEMLRRERGVVERRLGELEKDGMEGRWEDEVDPSLREMAQHAFTPLPLGSMNKEEQNGEHDPSFAPGRTYTSSFASTKLERDAKILQLSSRSDLKKAWEECVRNASRAKVLVEDEVSKGVVAQTDHVKRTHDYEPFTRAFLTKLHAEGLLNPLLDRDEDGKKRRGRPPGGGGTKGKNGKNGAK</sequence>
<feature type="active site" description="Proton donor" evidence="8">
    <location>
        <position position="226"/>
    </location>
</feature>
<keyword evidence="4 8" id="KW-0645">Protease</keyword>
<keyword evidence="5 8" id="KW-0833">Ubl conjugation pathway</keyword>
<name>A0A9W8MPU1_9AGAR</name>
<evidence type="ECO:0000256" key="3">
    <source>
        <dbReference type="ARBA" id="ARBA00012759"/>
    </source>
</evidence>
<feature type="region of interest" description="Disordered" evidence="9">
    <location>
        <begin position="248"/>
        <end position="278"/>
    </location>
</feature>
<evidence type="ECO:0000313" key="12">
    <source>
        <dbReference type="Proteomes" id="UP001148786"/>
    </source>
</evidence>
<dbReference type="InterPro" id="IPR001578">
    <property type="entry name" value="Peptidase_C12_UCH"/>
</dbReference>
<dbReference type="PROSITE" id="PS52048">
    <property type="entry name" value="UCH_DOMAIN"/>
    <property type="match status" value="1"/>
</dbReference>
<evidence type="ECO:0000256" key="1">
    <source>
        <dbReference type="ARBA" id="ARBA00000707"/>
    </source>
</evidence>
<dbReference type="Gene3D" id="3.40.532.10">
    <property type="entry name" value="Peptidase C12, ubiquitin carboxyl-terminal hydrolase"/>
    <property type="match status" value="1"/>
</dbReference>
<dbReference type="AlphaFoldDB" id="A0A9W8MPU1"/>
<evidence type="ECO:0000256" key="5">
    <source>
        <dbReference type="ARBA" id="ARBA00022786"/>
    </source>
</evidence>
<feature type="region of interest" description="Disordered" evidence="9">
    <location>
        <begin position="479"/>
        <end position="511"/>
    </location>
</feature>
<dbReference type="PANTHER" id="PTHR10589">
    <property type="entry name" value="UBIQUITIN CARBOXYL-TERMINAL HYDROLASE"/>
    <property type="match status" value="1"/>
</dbReference>
<feature type="site" description="Transition state stabilizer" evidence="8">
    <location>
        <position position="65"/>
    </location>
</feature>
<dbReference type="EMBL" id="JANKHO010001482">
    <property type="protein sequence ID" value="KAJ3501140.1"/>
    <property type="molecule type" value="Genomic_DNA"/>
</dbReference>
<evidence type="ECO:0000256" key="2">
    <source>
        <dbReference type="ARBA" id="ARBA00009326"/>
    </source>
</evidence>
<dbReference type="InterPro" id="IPR038765">
    <property type="entry name" value="Papain-like_cys_pep_sf"/>
</dbReference>
<feature type="compositionally biased region" description="Acidic residues" evidence="9">
    <location>
        <begin position="197"/>
        <end position="222"/>
    </location>
</feature>
<dbReference type="InterPro" id="IPR041507">
    <property type="entry name" value="UCH_C"/>
</dbReference>
<evidence type="ECO:0000256" key="7">
    <source>
        <dbReference type="ARBA" id="ARBA00022807"/>
    </source>
</evidence>
<organism evidence="11 12">
    <name type="scientific">Agrocybe chaxingu</name>
    <dbReference type="NCBI Taxonomy" id="84603"/>
    <lineage>
        <taxon>Eukaryota</taxon>
        <taxon>Fungi</taxon>
        <taxon>Dikarya</taxon>
        <taxon>Basidiomycota</taxon>
        <taxon>Agaricomycotina</taxon>
        <taxon>Agaricomycetes</taxon>
        <taxon>Agaricomycetidae</taxon>
        <taxon>Agaricales</taxon>
        <taxon>Agaricineae</taxon>
        <taxon>Strophariaceae</taxon>
        <taxon>Agrocybe</taxon>
    </lineage>
</organism>
<keyword evidence="6 8" id="KW-0378">Hydrolase</keyword>
<dbReference type="GO" id="GO:0016579">
    <property type="term" value="P:protein deubiquitination"/>
    <property type="evidence" value="ECO:0007669"/>
    <property type="project" value="TreeGrafter"/>
</dbReference>
<feature type="domain" description="UCH catalytic" evidence="10">
    <location>
        <begin position="1"/>
        <end position="319"/>
    </location>
</feature>
<dbReference type="GO" id="GO:0004843">
    <property type="term" value="F:cysteine-type deubiquitinase activity"/>
    <property type="evidence" value="ECO:0007669"/>
    <property type="project" value="UniProtKB-UniRule"/>
</dbReference>
<evidence type="ECO:0000256" key="9">
    <source>
        <dbReference type="SAM" id="MobiDB-lite"/>
    </source>
</evidence>
<evidence type="ECO:0000256" key="4">
    <source>
        <dbReference type="ARBA" id="ARBA00022670"/>
    </source>
</evidence>
<gene>
    <name evidence="11" type="ORF">NLJ89_g9475</name>
</gene>
<evidence type="ECO:0000256" key="8">
    <source>
        <dbReference type="PROSITE-ProRule" id="PRU01393"/>
    </source>
</evidence>
<dbReference type="SUPFAM" id="SSF54001">
    <property type="entry name" value="Cysteine proteinases"/>
    <property type="match status" value="1"/>
</dbReference>
<evidence type="ECO:0000313" key="11">
    <source>
        <dbReference type="EMBL" id="KAJ3501140.1"/>
    </source>
</evidence>
<dbReference type="EC" id="3.4.19.12" evidence="3 8"/>
<protein>
    <recommendedName>
        <fullName evidence="3 8">ubiquitinyl hydrolase 1</fullName>
        <ecNumber evidence="3 8">3.4.19.12</ecNumber>
    </recommendedName>
</protein>
<dbReference type="Pfam" id="PF01088">
    <property type="entry name" value="Peptidase_C12"/>
    <property type="match status" value="1"/>
</dbReference>
<dbReference type="Proteomes" id="UP001148786">
    <property type="component" value="Unassembled WGS sequence"/>
</dbReference>
<comment type="catalytic activity">
    <reaction evidence="1 8">
        <text>Thiol-dependent hydrolysis of ester, thioester, amide, peptide and isopeptide bonds formed by the C-terminal Gly of ubiquitin (a 76-residue protein attached to proteins as an intracellular targeting signal).</text>
        <dbReference type="EC" id="3.4.19.12"/>
    </reaction>
</comment>
<dbReference type="PANTHER" id="PTHR10589:SF16">
    <property type="entry name" value="UBIQUITIN CARBOXYL-TERMINAL HYDROLASE ISOZYME L5"/>
    <property type="match status" value="1"/>
</dbReference>
<keyword evidence="12" id="KW-1185">Reference proteome</keyword>
<dbReference type="GO" id="GO:0005737">
    <property type="term" value="C:cytoplasm"/>
    <property type="evidence" value="ECO:0007669"/>
    <property type="project" value="TreeGrafter"/>
</dbReference>
<comment type="caution">
    <text evidence="11">The sequence shown here is derived from an EMBL/GenBank/DDBJ whole genome shotgun (WGS) entry which is preliminary data.</text>
</comment>
<evidence type="ECO:0000256" key="6">
    <source>
        <dbReference type="ARBA" id="ARBA00022801"/>
    </source>
</evidence>
<dbReference type="OrthoDB" id="1924260at2759"/>
<dbReference type="GO" id="GO:0006511">
    <property type="term" value="P:ubiquitin-dependent protein catabolic process"/>
    <property type="evidence" value="ECO:0007669"/>
    <property type="project" value="UniProtKB-UniRule"/>
</dbReference>